<dbReference type="Gene3D" id="3.30.70.100">
    <property type="match status" value="1"/>
</dbReference>
<evidence type="ECO:0008006" key="3">
    <source>
        <dbReference type="Google" id="ProtNLM"/>
    </source>
</evidence>
<dbReference type="InterPro" id="IPR011008">
    <property type="entry name" value="Dimeric_a/b-barrel"/>
</dbReference>
<dbReference type="AlphaFoldDB" id="A0A6A5QK83"/>
<dbReference type="EMBL" id="ML979135">
    <property type="protein sequence ID" value="KAF1915792.1"/>
    <property type="molecule type" value="Genomic_DNA"/>
</dbReference>
<sequence length="182" mass="20806">MVYTIVVHLYAKPSREAISKLHAKLAEASRVYSQDRETLSWFVMQDVHDDRAFTIVERYVREEVCSLSLSLLPPLSSFSLCPFSQLPCFLRLVFFPHPVLFLRRQFSTLEIGRADAWCVSSQSQEFHLGNPYWKTFDPFVEPLLERPMDLRRFVELETGGEERGLWGGGVGTTAGSMDRGAV</sequence>
<dbReference type="PANTHER" id="PTHR38052:SF1">
    <property type="entry name" value="ABM DOMAIN-CONTAINING PROTEIN"/>
    <property type="match status" value="1"/>
</dbReference>
<dbReference type="PANTHER" id="PTHR38052">
    <property type="entry name" value="EXPRESSED PROTEIN"/>
    <property type="match status" value="1"/>
</dbReference>
<name>A0A6A5QK83_AMPQU</name>
<keyword evidence="2" id="KW-1185">Reference proteome</keyword>
<dbReference type="SUPFAM" id="SSF54909">
    <property type="entry name" value="Dimeric alpha+beta barrel"/>
    <property type="match status" value="1"/>
</dbReference>
<evidence type="ECO:0000313" key="2">
    <source>
        <dbReference type="Proteomes" id="UP000800096"/>
    </source>
</evidence>
<proteinExistence type="predicted"/>
<accession>A0A6A5QK83</accession>
<dbReference type="Proteomes" id="UP000800096">
    <property type="component" value="Unassembled WGS sequence"/>
</dbReference>
<dbReference type="OrthoDB" id="194076at2759"/>
<evidence type="ECO:0000313" key="1">
    <source>
        <dbReference type="EMBL" id="KAF1915792.1"/>
    </source>
</evidence>
<organism evidence="1 2">
    <name type="scientific">Ampelomyces quisqualis</name>
    <name type="common">Powdery mildew agent</name>
    <dbReference type="NCBI Taxonomy" id="50730"/>
    <lineage>
        <taxon>Eukaryota</taxon>
        <taxon>Fungi</taxon>
        <taxon>Dikarya</taxon>
        <taxon>Ascomycota</taxon>
        <taxon>Pezizomycotina</taxon>
        <taxon>Dothideomycetes</taxon>
        <taxon>Pleosporomycetidae</taxon>
        <taxon>Pleosporales</taxon>
        <taxon>Pleosporineae</taxon>
        <taxon>Phaeosphaeriaceae</taxon>
        <taxon>Ampelomyces</taxon>
    </lineage>
</organism>
<gene>
    <name evidence="1" type="ORF">BDU57DRAFT_515516</name>
</gene>
<protein>
    <recommendedName>
        <fullName evidence="3">ABM domain-containing protein</fullName>
    </recommendedName>
</protein>
<reference evidence="1" key="1">
    <citation type="journal article" date="2020" name="Stud. Mycol.">
        <title>101 Dothideomycetes genomes: a test case for predicting lifestyles and emergence of pathogens.</title>
        <authorList>
            <person name="Haridas S."/>
            <person name="Albert R."/>
            <person name="Binder M."/>
            <person name="Bloem J."/>
            <person name="Labutti K."/>
            <person name="Salamov A."/>
            <person name="Andreopoulos B."/>
            <person name="Baker S."/>
            <person name="Barry K."/>
            <person name="Bills G."/>
            <person name="Bluhm B."/>
            <person name="Cannon C."/>
            <person name="Castanera R."/>
            <person name="Culley D."/>
            <person name="Daum C."/>
            <person name="Ezra D."/>
            <person name="Gonzalez J."/>
            <person name="Henrissat B."/>
            <person name="Kuo A."/>
            <person name="Liang C."/>
            <person name="Lipzen A."/>
            <person name="Lutzoni F."/>
            <person name="Magnuson J."/>
            <person name="Mondo S."/>
            <person name="Nolan M."/>
            <person name="Ohm R."/>
            <person name="Pangilinan J."/>
            <person name="Park H.-J."/>
            <person name="Ramirez L."/>
            <person name="Alfaro M."/>
            <person name="Sun H."/>
            <person name="Tritt A."/>
            <person name="Yoshinaga Y."/>
            <person name="Zwiers L.-H."/>
            <person name="Turgeon B."/>
            <person name="Goodwin S."/>
            <person name="Spatafora J."/>
            <person name="Crous P."/>
            <person name="Grigoriev I."/>
        </authorList>
    </citation>
    <scope>NUCLEOTIDE SEQUENCE</scope>
    <source>
        <strain evidence="1">HMLAC05119</strain>
    </source>
</reference>